<accession>A0A177UWB0</accession>
<evidence type="ECO:0000313" key="5">
    <source>
        <dbReference type="Proteomes" id="UP000836402"/>
    </source>
</evidence>
<dbReference type="Pfam" id="PF10294">
    <property type="entry name" value="Methyltransf_16"/>
    <property type="match status" value="1"/>
</dbReference>
<dbReference type="EMBL" id="CAJHJG010006213">
    <property type="protein sequence ID" value="CAD6955490.1"/>
    <property type="molecule type" value="Genomic_DNA"/>
</dbReference>
<sequence length="477" mass="51607">MKDDAQIIIARRQLAVQYAARRPPRHPSFQWPSPPSLLLAIQPYLESDLFLPDNGISTAPAEYQRIFLKALIDRLSVAVAEHDGDDDGEFEVDERLLERYTTLLTSSSPSSASQGLTAGPPPPSTIQYFYPRRPTIESEPQHELHGGSPLPLLLTDLNSILLHKAGAMISRGTTGLRTWEASLTLASYLLGSATSNPAHRETSLWHTIVRPGARVLELGSGVGMLGVLCAQLQEDYHTRQQKRGNQSSEGKGGGGGVAATPAEVYMTDVPGQVLEALSETVEQNNLASSAHVHIAPLDWVELSSQHGTAGKEETDSGRLLEDTSAGTRTWLHSLAPTTVLAADVVFDPSLCGPLADTIRCALEAGISQREQADRVGDGDGSKALEPTAYVASTIRNPATYDVFLQALRKQHLHFDRIKLNAGRTSIPLLPFNPSTSHPTLPAAMPVPVFPSSHDPLRDGVVELLQIRLLPQRTIAME</sequence>
<evidence type="ECO:0000313" key="2">
    <source>
        <dbReference type="EMBL" id="CAD6955490.1"/>
    </source>
</evidence>
<evidence type="ECO:0000313" key="3">
    <source>
        <dbReference type="EMBL" id="KAE8261182.1"/>
    </source>
</evidence>
<dbReference type="PANTHER" id="PTHR14614:SF130">
    <property type="entry name" value="PROTEIN-LYSINE N-METHYLTRANSFERASE EEF2KMT"/>
    <property type="match status" value="1"/>
</dbReference>
<reference evidence="2" key="3">
    <citation type="submission" date="2020-10" db="EMBL/GenBank/DDBJ databases">
        <authorList>
            <person name="Sedaghatjoo S."/>
        </authorList>
    </citation>
    <scope>NUCLEOTIDE SEQUENCE</scope>
    <source>
        <strain evidence="2">AZH3</strain>
    </source>
</reference>
<evidence type="ECO:0000256" key="1">
    <source>
        <dbReference type="SAM" id="MobiDB-lite"/>
    </source>
</evidence>
<comment type="caution">
    <text evidence="3">The sequence shown here is derived from an EMBL/GenBank/DDBJ whole genome shotgun (WGS) entry which is preliminary data.</text>
</comment>
<keyword evidence="5" id="KW-1185">Reference proteome</keyword>
<gene>
    <name evidence="3" type="ORF">A4X03_0g3477</name>
    <name evidence="2" type="ORF">JKIAZH3_G46</name>
</gene>
<dbReference type="Proteomes" id="UP000077671">
    <property type="component" value="Unassembled WGS sequence"/>
</dbReference>
<organism evidence="3 4">
    <name type="scientific">Tilletia caries</name>
    <name type="common">wheat bunt fungus</name>
    <dbReference type="NCBI Taxonomy" id="13290"/>
    <lineage>
        <taxon>Eukaryota</taxon>
        <taxon>Fungi</taxon>
        <taxon>Dikarya</taxon>
        <taxon>Basidiomycota</taxon>
        <taxon>Ustilaginomycotina</taxon>
        <taxon>Exobasidiomycetes</taxon>
        <taxon>Tilletiales</taxon>
        <taxon>Tilletiaceae</taxon>
        <taxon>Tilletia</taxon>
    </lineage>
</organism>
<feature type="region of interest" description="Disordered" evidence="1">
    <location>
        <begin position="239"/>
        <end position="259"/>
    </location>
</feature>
<evidence type="ECO:0000313" key="4">
    <source>
        <dbReference type="Proteomes" id="UP000077671"/>
    </source>
</evidence>
<proteinExistence type="predicted"/>
<dbReference type="InterPro" id="IPR019410">
    <property type="entry name" value="Methyltransf_16"/>
</dbReference>
<dbReference type="Gene3D" id="3.40.50.150">
    <property type="entry name" value="Vaccinia Virus protein VP39"/>
    <property type="match status" value="1"/>
</dbReference>
<protein>
    <recommendedName>
        <fullName evidence="6">FAM86 N-terminal domain-containing protein</fullName>
    </recommendedName>
</protein>
<dbReference type="Proteomes" id="UP000836402">
    <property type="component" value="Unassembled WGS sequence"/>
</dbReference>
<evidence type="ECO:0008006" key="6">
    <source>
        <dbReference type="Google" id="ProtNLM"/>
    </source>
</evidence>
<dbReference type="SUPFAM" id="SSF53335">
    <property type="entry name" value="S-adenosyl-L-methionine-dependent methyltransferases"/>
    <property type="match status" value="1"/>
</dbReference>
<dbReference type="GO" id="GO:0005737">
    <property type="term" value="C:cytoplasm"/>
    <property type="evidence" value="ECO:0007669"/>
    <property type="project" value="TreeGrafter"/>
</dbReference>
<dbReference type="AlphaFoldDB" id="A0A177UWB0"/>
<dbReference type="InterPro" id="IPR029063">
    <property type="entry name" value="SAM-dependent_MTases_sf"/>
</dbReference>
<dbReference type="PANTHER" id="PTHR14614">
    <property type="entry name" value="HEPATOCELLULAR CARCINOMA-ASSOCIATED ANTIGEN"/>
    <property type="match status" value="1"/>
</dbReference>
<reference evidence="3" key="2">
    <citation type="journal article" date="2019" name="IMA Fungus">
        <title>Genome sequencing and comparison of five Tilletia species to identify candidate genes for the detection of regulated species infecting wheat.</title>
        <authorList>
            <person name="Nguyen H.D.T."/>
            <person name="Sultana T."/>
            <person name="Kesanakurti P."/>
            <person name="Hambleton S."/>
        </authorList>
    </citation>
    <scope>NUCLEOTIDE SEQUENCE</scope>
    <source>
        <strain evidence="3">DAOMC 238032</strain>
    </source>
</reference>
<reference evidence="3" key="1">
    <citation type="submission" date="2016-04" db="EMBL/GenBank/DDBJ databases">
        <authorList>
            <person name="Nguyen H.D."/>
            <person name="Kesanakurti P."/>
            <person name="Cullis J."/>
            <person name="Levesque C.A."/>
            <person name="Hambleton S."/>
        </authorList>
    </citation>
    <scope>NUCLEOTIDE SEQUENCE</scope>
    <source>
        <strain evidence="3">DAOMC 238032</strain>
    </source>
</reference>
<name>A0A177UWB0_9BASI</name>
<dbReference type="GO" id="GO:0008757">
    <property type="term" value="F:S-adenosylmethionine-dependent methyltransferase activity"/>
    <property type="evidence" value="ECO:0007669"/>
    <property type="project" value="UniProtKB-ARBA"/>
</dbReference>
<dbReference type="EMBL" id="LWDD02000403">
    <property type="protein sequence ID" value="KAE8261182.1"/>
    <property type="molecule type" value="Genomic_DNA"/>
</dbReference>